<feature type="region of interest" description="Disordered" evidence="1">
    <location>
        <begin position="1"/>
        <end position="26"/>
    </location>
</feature>
<dbReference type="Proteomes" id="UP001159363">
    <property type="component" value="Chromosome 5"/>
</dbReference>
<accession>A0ABQ9HAN7</accession>
<dbReference type="EMBL" id="JARBHB010000006">
    <property type="protein sequence ID" value="KAJ8881330.1"/>
    <property type="molecule type" value="Genomic_DNA"/>
</dbReference>
<protein>
    <submittedName>
        <fullName evidence="2">Uncharacterized protein</fullName>
    </submittedName>
</protein>
<name>A0ABQ9HAN7_9NEOP</name>
<comment type="caution">
    <text evidence="2">The sequence shown here is derived from an EMBL/GenBank/DDBJ whole genome shotgun (WGS) entry which is preliminary data.</text>
</comment>
<proteinExistence type="predicted"/>
<sequence length="537" mass="59216">MLVVADDTRGGSSPELEQQVGTGEGQGRLLVGAQRRQQRAGRGRALVDGNVVRPTVAVPATHHRQSNGPARMTGKRTSIQDGREAWCTGEEHEHAKQKHFNGAELRLPAARRHFRVPNGNQHGGEGDGHVGVYGAGGHVVAAAPVVRVQSRISGAGKHAPARLPAREVLFEAEKGRSSTGVNAACVEYFIATTCMALNRRAVFSSCCQYILNPDTLGFRTHGIKEERENHFSTAKLEEVRTNPPHVIPSEVVCRRCSSVGQSCYAEVLSLTTTRRAAKIQYRPRAHGPEVRTTRVRDKTTFLKGHFGTGEIPAADPKRSLLMPCSTDIVPNPRSNYPSSKPRSGLILWLVPRPSENRYYIFQQDGCHVHLHHEIRLHLNNAPHRRWIGRAYEDDGHRKITAPHTVFHQIQGVRPTVAAKFCRSERADRRSGGHYLQARVDASVARPRLPCGCMLSHPGSIGWIQKSVKKRRIYVLQAEECAAGVRKALWRPETAKCAGEVREGGRGCLLTCVLQRMSPSRLECCALAAVPRREAEVG</sequence>
<gene>
    <name evidence="2" type="ORF">PR048_017811</name>
</gene>
<evidence type="ECO:0000256" key="1">
    <source>
        <dbReference type="SAM" id="MobiDB-lite"/>
    </source>
</evidence>
<evidence type="ECO:0000313" key="3">
    <source>
        <dbReference type="Proteomes" id="UP001159363"/>
    </source>
</evidence>
<keyword evidence="3" id="KW-1185">Reference proteome</keyword>
<organism evidence="2 3">
    <name type="scientific">Dryococelus australis</name>
    <dbReference type="NCBI Taxonomy" id="614101"/>
    <lineage>
        <taxon>Eukaryota</taxon>
        <taxon>Metazoa</taxon>
        <taxon>Ecdysozoa</taxon>
        <taxon>Arthropoda</taxon>
        <taxon>Hexapoda</taxon>
        <taxon>Insecta</taxon>
        <taxon>Pterygota</taxon>
        <taxon>Neoptera</taxon>
        <taxon>Polyneoptera</taxon>
        <taxon>Phasmatodea</taxon>
        <taxon>Verophasmatodea</taxon>
        <taxon>Anareolatae</taxon>
        <taxon>Phasmatidae</taxon>
        <taxon>Eurycanthinae</taxon>
        <taxon>Dryococelus</taxon>
    </lineage>
</organism>
<reference evidence="2 3" key="1">
    <citation type="submission" date="2023-02" db="EMBL/GenBank/DDBJ databases">
        <title>LHISI_Scaffold_Assembly.</title>
        <authorList>
            <person name="Stuart O.P."/>
            <person name="Cleave R."/>
            <person name="Magrath M.J.L."/>
            <person name="Mikheyev A.S."/>
        </authorList>
    </citation>
    <scope>NUCLEOTIDE SEQUENCE [LARGE SCALE GENOMIC DNA]</scope>
    <source>
        <strain evidence="2">Daus_M_001</strain>
        <tissue evidence="2">Leg muscle</tissue>
    </source>
</reference>
<evidence type="ECO:0000313" key="2">
    <source>
        <dbReference type="EMBL" id="KAJ8881330.1"/>
    </source>
</evidence>